<dbReference type="OrthoDB" id="1342848at2"/>
<proteinExistence type="predicted"/>
<dbReference type="EMBL" id="FTNY01000001">
    <property type="protein sequence ID" value="SIS30462.1"/>
    <property type="molecule type" value="Genomic_DNA"/>
</dbReference>
<organism evidence="1 2">
    <name type="scientific">Chryseobacterium shigense</name>
    <dbReference type="NCBI Taxonomy" id="297244"/>
    <lineage>
        <taxon>Bacteria</taxon>
        <taxon>Pseudomonadati</taxon>
        <taxon>Bacteroidota</taxon>
        <taxon>Flavobacteriia</taxon>
        <taxon>Flavobacteriales</taxon>
        <taxon>Weeksellaceae</taxon>
        <taxon>Chryseobacterium group</taxon>
        <taxon>Chryseobacterium</taxon>
    </lineage>
</organism>
<name>A0A1N7I077_9FLAO</name>
<dbReference type="AlphaFoldDB" id="A0A1N7I077"/>
<dbReference type="Proteomes" id="UP000186373">
    <property type="component" value="Unassembled WGS sequence"/>
</dbReference>
<sequence>MKRSNLYLILFFFYINCQSQHHDGKVIYLSNNNIQTVHYFHVNSEYARVYGSSIKNDSLVFTIDKNDLIVNEFKYNDQQKKRIATGNIKYINYYSKLSDIVASENTFSMDEVPITNFNFLKKDLEIERMVKENCKQTKDGYIDCDFTLPKNSELPYWPDNSTITSAKIKRKENRLDEIEFQAKYFDTPFTYKRNYYYHNKNIEKIITSVKDSTVESYEEKFIRVKDGK</sequence>
<dbReference type="RefSeq" id="WP_076505043.1">
    <property type="nucleotide sequence ID" value="NZ_FTNY01000001.1"/>
</dbReference>
<gene>
    <name evidence="1" type="ORF">SAMN05421639_101919</name>
</gene>
<keyword evidence="2" id="KW-1185">Reference proteome</keyword>
<evidence type="ECO:0000313" key="2">
    <source>
        <dbReference type="Proteomes" id="UP000186373"/>
    </source>
</evidence>
<protein>
    <submittedName>
        <fullName evidence="1">Uncharacterized protein</fullName>
    </submittedName>
</protein>
<accession>A0A1N7I077</accession>
<reference evidence="2" key="1">
    <citation type="submission" date="2017-01" db="EMBL/GenBank/DDBJ databases">
        <authorList>
            <person name="Varghese N."/>
            <person name="Submissions S."/>
        </authorList>
    </citation>
    <scope>NUCLEOTIDE SEQUENCE [LARGE SCALE GENOMIC DNA]</scope>
    <source>
        <strain evidence="2">DSM 17126</strain>
    </source>
</reference>
<evidence type="ECO:0000313" key="1">
    <source>
        <dbReference type="EMBL" id="SIS30462.1"/>
    </source>
</evidence>